<dbReference type="InParanoid" id="A0A165DTK9"/>
<feature type="transmembrane region" description="Helical" evidence="1">
    <location>
        <begin position="6"/>
        <end position="29"/>
    </location>
</feature>
<keyword evidence="1" id="KW-1133">Transmembrane helix</keyword>
<keyword evidence="1" id="KW-0812">Transmembrane</keyword>
<keyword evidence="1" id="KW-0472">Membrane</keyword>
<evidence type="ECO:0000313" key="2">
    <source>
        <dbReference type="EMBL" id="KZV85324.1"/>
    </source>
</evidence>
<dbReference type="Proteomes" id="UP000077266">
    <property type="component" value="Unassembled WGS sequence"/>
</dbReference>
<sequence length="54" mass="6092">MTTLRILWIASGVLVRLLGLLLCATARGVRIVLARRMRERNALLGEQARLRAFC</sequence>
<proteinExistence type="predicted"/>
<evidence type="ECO:0000256" key="1">
    <source>
        <dbReference type="SAM" id="Phobius"/>
    </source>
</evidence>
<gene>
    <name evidence="2" type="ORF">EXIGLDRAFT_726284</name>
</gene>
<organism evidence="2 3">
    <name type="scientific">Exidia glandulosa HHB12029</name>
    <dbReference type="NCBI Taxonomy" id="1314781"/>
    <lineage>
        <taxon>Eukaryota</taxon>
        <taxon>Fungi</taxon>
        <taxon>Dikarya</taxon>
        <taxon>Basidiomycota</taxon>
        <taxon>Agaricomycotina</taxon>
        <taxon>Agaricomycetes</taxon>
        <taxon>Auriculariales</taxon>
        <taxon>Exidiaceae</taxon>
        <taxon>Exidia</taxon>
    </lineage>
</organism>
<dbReference type="AlphaFoldDB" id="A0A165DTK9"/>
<keyword evidence="3" id="KW-1185">Reference proteome</keyword>
<protein>
    <submittedName>
        <fullName evidence="2">Uncharacterized protein</fullName>
    </submittedName>
</protein>
<reference evidence="2 3" key="1">
    <citation type="journal article" date="2016" name="Mol. Biol. Evol.">
        <title>Comparative Genomics of Early-Diverging Mushroom-Forming Fungi Provides Insights into the Origins of Lignocellulose Decay Capabilities.</title>
        <authorList>
            <person name="Nagy L.G."/>
            <person name="Riley R."/>
            <person name="Tritt A."/>
            <person name="Adam C."/>
            <person name="Daum C."/>
            <person name="Floudas D."/>
            <person name="Sun H."/>
            <person name="Yadav J.S."/>
            <person name="Pangilinan J."/>
            <person name="Larsson K.H."/>
            <person name="Matsuura K."/>
            <person name="Barry K."/>
            <person name="Labutti K."/>
            <person name="Kuo R."/>
            <person name="Ohm R.A."/>
            <person name="Bhattacharya S.S."/>
            <person name="Shirouzu T."/>
            <person name="Yoshinaga Y."/>
            <person name="Martin F.M."/>
            <person name="Grigoriev I.V."/>
            <person name="Hibbett D.S."/>
        </authorList>
    </citation>
    <scope>NUCLEOTIDE SEQUENCE [LARGE SCALE GENOMIC DNA]</scope>
    <source>
        <strain evidence="2 3">HHB12029</strain>
    </source>
</reference>
<name>A0A165DTK9_EXIGL</name>
<evidence type="ECO:0000313" key="3">
    <source>
        <dbReference type="Proteomes" id="UP000077266"/>
    </source>
</evidence>
<dbReference type="EMBL" id="KV426192">
    <property type="protein sequence ID" value="KZV85324.1"/>
    <property type="molecule type" value="Genomic_DNA"/>
</dbReference>
<accession>A0A165DTK9</accession>